<keyword evidence="2" id="KW-0378">Hydrolase</keyword>
<dbReference type="Pfam" id="PF00563">
    <property type="entry name" value="EAL"/>
    <property type="match status" value="1"/>
</dbReference>
<accession>A0A3S4KGG2</accession>
<sequence length="105" mass="12046">MFPVRIARFSGYKLDMSIINELHSDSHVLALIKSLVYYCQLTQSCCIAEGVDSIEKFNLLKALGVNSFQGYLFSRQLTVNSYMGFSRVLIYKHYRRNAYSDDSGQ</sequence>
<protein>
    <submittedName>
        <fullName evidence="2">Fimbrial protein</fullName>
        <ecNumber evidence="2">3.1.4.52</ecNumber>
    </submittedName>
</protein>
<dbReference type="Proteomes" id="UP000282433">
    <property type="component" value="Chromosome"/>
</dbReference>
<gene>
    <name evidence="2" type="primary">dosP</name>
    <name evidence="2" type="ORF">NCTC13635_02816</name>
</gene>
<dbReference type="PROSITE" id="PS50883">
    <property type="entry name" value="EAL"/>
    <property type="match status" value="1"/>
</dbReference>
<dbReference type="SUPFAM" id="SSF141868">
    <property type="entry name" value="EAL domain-like"/>
    <property type="match status" value="1"/>
</dbReference>
<dbReference type="PANTHER" id="PTHR33121">
    <property type="entry name" value="CYCLIC DI-GMP PHOSPHODIESTERASE PDEF"/>
    <property type="match status" value="1"/>
</dbReference>
<dbReference type="EC" id="3.1.4.52" evidence="2"/>
<dbReference type="InterPro" id="IPR035919">
    <property type="entry name" value="EAL_sf"/>
</dbReference>
<reference evidence="2 3" key="1">
    <citation type="submission" date="2018-12" db="EMBL/GenBank/DDBJ databases">
        <authorList>
            <consortium name="Pathogen Informatics"/>
        </authorList>
    </citation>
    <scope>NUCLEOTIDE SEQUENCE [LARGE SCALE GENOMIC DNA]</scope>
    <source>
        <strain evidence="2 3">NCTC13635</strain>
    </source>
</reference>
<dbReference type="InterPro" id="IPR001633">
    <property type="entry name" value="EAL_dom"/>
</dbReference>
<dbReference type="InterPro" id="IPR050706">
    <property type="entry name" value="Cyclic-di-GMP_PDE-like"/>
</dbReference>
<proteinExistence type="predicted"/>
<dbReference type="AlphaFoldDB" id="A0A3S4KGG2"/>
<dbReference type="PANTHER" id="PTHR33121:SF71">
    <property type="entry name" value="OXYGEN SENSOR PROTEIN DOSP"/>
    <property type="match status" value="1"/>
</dbReference>
<feature type="domain" description="EAL" evidence="1">
    <location>
        <begin position="1"/>
        <end position="90"/>
    </location>
</feature>
<dbReference type="GO" id="GO:0071111">
    <property type="term" value="F:cyclic-guanylate-specific phosphodiesterase activity"/>
    <property type="evidence" value="ECO:0007669"/>
    <property type="project" value="UniProtKB-EC"/>
</dbReference>
<dbReference type="EMBL" id="LR134162">
    <property type="protein sequence ID" value="VEB02389.1"/>
    <property type="molecule type" value="Genomic_DNA"/>
</dbReference>
<evidence type="ECO:0000313" key="3">
    <source>
        <dbReference type="Proteomes" id="UP000282433"/>
    </source>
</evidence>
<dbReference type="Gene3D" id="3.20.20.450">
    <property type="entry name" value="EAL domain"/>
    <property type="match status" value="1"/>
</dbReference>
<organism evidence="2 3">
    <name type="scientific">Klebsiella pneumoniae</name>
    <dbReference type="NCBI Taxonomy" id="573"/>
    <lineage>
        <taxon>Bacteria</taxon>
        <taxon>Pseudomonadati</taxon>
        <taxon>Pseudomonadota</taxon>
        <taxon>Gammaproteobacteria</taxon>
        <taxon>Enterobacterales</taxon>
        <taxon>Enterobacteriaceae</taxon>
        <taxon>Klebsiella/Raoultella group</taxon>
        <taxon>Klebsiella</taxon>
        <taxon>Klebsiella pneumoniae complex</taxon>
    </lineage>
</organism>
<evidence type="ECO:0000259" key="1">
    <source>
        <dbReference type="PROSITE" id="PS50883"/>
    </source>
</evidence>
<evidence type="ECO:0000313" key="2">
    <source>
        <dbReference type="EMBL" id="VEB02389.1"/>
    </source>
</evidence>
<name>A0A3S4KGG2_KLEPN</name>